<keyword evidence="2" id="KW-1185">Reference proteome</keyword>
<organism evidence="1 2">
    <name type="scientific">Halobacillus karajensis</name>
    <dbReference type="NCBI Taxonomy" id="195088"/>
    <lineage>
        <taxon>Bacteria</taxon>
        <taxon>Bacillati</taxon>
        <taxon>Bacillota</taxon>
        <taxon>Bacilli</taxon>
        <taxon>Bacillales</taxon>
        <taxon>Bacillaceae</taxon>
        <taxon>Halobacillus</taxon>
    </lineage>
</organism>
<accession>A0A024P5C4</accession>
<reference evidence="1 2" key="2">
    <citation type="submission" date="2014-05" db="EMBL/GenBank/DDBJ databases">
        <title>Draft genome sequence of Halobacillus karajensis HK-03.</title>
        <authorList>
            <person name="Khelaifia S."/>
            <person name="Croce O."/>
            <person name="Lagier J.C."/>
            <person name="Raoult D."/>
        </authorList>
    </citation>
    <scope>NUCLEOTIDE SEQUENCE [LARGE SCALE GENOMIC DNA]</scope>
    <source>
        <strain evidence="1 2">HD-03</strain>
    </source>
</reference>
<dbReference type="NCBIfam" id="NF040878">
    <property type="entry name" value="SE1561_fam"/>
    <property type="match status" value="1"/>
</dbReference>
<dbReference type="AlphaFoldDB" id="A0A024P5C4"/>
<sequence>MSQKDRIEDLKLRLADFMGRIEQLDPEETSVEDIDRLISMLEELEENMG</sequence>
<gene>
    <name evidence="1" type="ORF">BN983_02340</name>
</gene>
<reference evidence="2" key="1">
    <citation type="submission" date="2014-03" db="EMBL/GenBank/DDBJ databases">
        <authorList>
            <person name="Urmite Genomes U."/>
        </authorList>
    </citation>
    <scope>NUCLEOTIDE SEQUENCE [LARGE SCALE GENOMIC DNA]</scope>
    <source>
        <strain evidence="2">HD-03</strain>
    </source>
</reference>
<dbReference type="RefSeq" id="WP_167358814.1">
    <property type="nucleotide sequence ID" value="NZ_CCDH010000003.1"/>
</dbReference>
<comment type="caution">
    <text evidence="1">The sequence shown here is derived from an EMBL/GenBank/DDBJ whole genome shotgun (WGS) entry which is preliminary data.</text>
</comment>
<name>A0A024P5C4_9BACI</name>
<proteinExistence type="predicted"/>
<dbReference type="EMBL" id="CCDI010000002">
    <property type="protein sequence ID" value="CDQ24075.1"/>
    <property type="molecule type" value="Genomic_DNA"/>
</dbReference>
<dbReference type="Proteomes" id="UP000028868">
    <property type="component" value="Unassembled WGS sequence"/>
</dbReference>
<evidence type="ECO:0000313" key="2">
    <source>
        <dbReference type="Proteomes" id="UP000028868"/>
    </source>
</evidence>
<protein>
    <submittedName>
        <fullName evidence="1">Uncharacterized protein</fullName>
    </submittedName>
</protein>
<evidence type="ECO:0000313" key="1">
    <source>
        <dbReference type="EMBL" id="CDQ24075.1"/>
    </source>
</evidence>
<dbReference type="InterPro" id="IPR047670">
    <property type="entry name" value="YfjT-like"/>
</dbReference>